<proteinExistence type="predicted"/>
<organism evidence="1 2">
    <name type="scientific">Funneliformis caledonium</name>
    <dbReference type="NCBI Taxonomy" id="1117310"/>
    <lineage>
        <taxon>Eukaryota</taxon>
        <taxon>Fungi</taxon>
        <taxon>Fungi incertae sedis</taxon>
        <taxon>Mucoromycota</taxon>
        <taxon>Glomeromycotina</taxon>
        <taxon>Glomeromycetes</taxon>
        <taxon>Glomerales</taxon>
        <taxon>Glomeraceae</taxon>
        <taxon>Funneliformis</taxon>
    </lineage>
</organism>
<dbReference type="OrthoDB" id="2389915at2759"/>
<evidence type="ECO:0000313" key="2">
    <source>
        <dbReference type="Proteomes" id="UP000789570"/>
    </source>
</evidence>
<protein>
    <submittedName>
        <fullName evidence="1">12424_t:CDS:1</fullName>
    </submittedName>
</protein>
<comment type="caution">
    <text evidence="1">The sequence shown here is derived from an EMBL/GenBank/DDBJ whole genome shotgun (WGS) entry which is preliminary data.</text>
</comment>
<reference evidence="1" key="1">
    <citation type="submission" date="2021-06" db="EMBL/GenBank/DDBJ databases">
        <authorList>
            <person name="Kallberg Y."/>
            <person name="Tangrot J."/>
            <person name="Rosling A."/>
        </authorList>
    </citation>
    <scope>NUCLEOTIDE SEQUENCE</scope>
    <source>
        <strain evidence="1">UK204</strain>
    </source>
</reference>
<accession>A0A9N9NRS6</accession>
<dbReference type="EMBL" id="CAJVPQ010021236">
    <property type="protein sequence ID" value="CAG8757881.1"/>
    <property type="molecule type" value="Genomic_DNA"/>
</dbReference>
<feature type="non-terminal residue" evidence="1">
    <location>
        <position position="1"/>
    </location>
</feature>
<dbReference type="AlphaFoldDB" id="A0A9N9NRS6"/>
<gene>
    <name evidence="1" type="ORF">FCALED_LOCUS16735</name>
</gene>
<dbReference type="Proteomes" id="UP000789570">
    <property type="component" value="Unassembled WGS sequence"/>
</dbReference>
<evidence type="ECO:0000313" key="1">
    <source>
        <dbReference type="EMBL" id="CAG8757881.1"/>
    </source>
</evidence>
<keyword evidence="2" id="KW-1185">Reference proteome</keyword>
<name>A0A9N9NRS6_9GLOM</name>
<sequence length="136" mass="16384">NEDIDYMIQVDIEEGLSKEIIEDLKLLHLKSLYNLTKAAYNNIIKLFTNKTLVYIRLKKILEEIIGLVPKFYDMCKNSYIYYTEIYETYQSCSLCNLWRYDSKNKSKKVIPYLSIKKRLEIQYNNKIRAEELLYQN</sequence>